<protein>
    <recommendedName>
        <fullName evidence="1">GST C-terminal domain-containing protein</fullName>
    </recommendedName>
</protein>
<dbReference type="Pfam" id="PF13409">
    <property type="entry name" value="GST_N_2"/>
    <property type="match status" value="1"/>
</dbReference>
<sequence length="314" mass="34538">MSASALRTLWTVAKPKTPMWSFALWSLTKKELKLGPQPVNVGTKRAAAGRLRTDRGAAAAVPYEWEESLGWEQRAPTGDEDFEATERSDWWYHWKSPALLAANPKGMVPTLLDPATNRAVTESIVCIQFIDELAAANGSTAPPLLPTDPFERAAARVAAEQVNKSVTSGYYQALVRTDAAERADGFAKVLDGLRAFTRESRGHFWGGDSLGLVDCVLLPYAYRLYALEHYRGFAVPASGEGGVWERYQAWLSRATSLPYVAPTLPERERYLRHVAKYAEGKARSKVGNAVRRGAAAHDYDDTLDDDAAHAQGVK</sequence>
<reference evidence="2" key="2">
    <citation type="submission" date="2024-10" db="UniProtKB">
        <authorList>
            <consortium name="EnsemblProtists"/>
        </authorList>
    </citation>
    <scope>IDENTIFICATION</scope>
</reference>
<name>A0A0D3I8I0_EMIH1</name>
<organism evidence="2 3">
    <name type="scientific">Emiliania huxleyi (strain CCMP1516)</name>
    <dbReference type="NCBI Taxonomy" id="280463"/>
    <lineage>
        <taxon>Eukaryota</taxon>
        <taxon>Haptista</taxon>
        <taxon>Haptophyta</taxon>
        <taxon>Prymnesiophyceae</taxon>
        <taxon>Isochrysidales</taxon>
        <taxon>Noelaerhabdaceae</taxon>
        <taxon>Emiliania</taxon>
    </lineage>
</organism>
<dbReference type="Proteomes" id="UP000013827">
    <property type="component" value="Unassembled WGS sequence"/>
</dbReference>
<dbReference type="InterPro" id="IPR036249">
    <property type="entry name" value="Thioredoxin-like_sf"/>
</dbReference>
<proteinExistence type="predicted"/>
<dbReference type="eggNOG" id="KOG0406">
    <property type="taxonomic scope" value="Eukaryota"/>
</dbReference>
<dbReference type="InterPro" id="IPR010987">
    <property type="entry name" value="Glutathione-S-Trfase_C-like"/>
</dbReference>
<dbReference type="Gene3D" id="3.40.30.10">
    <property type="entry name" value="Glutaredoxin"/>
    <property type="match status" value="1"/>
</dbReference>
<dbReference type="GO" id="GO:0005737">
    <property type="term" value="C:cytoplasm"/>
    <property type="evidence" value="ECO:0007669"/>
    <property type="project" value="TreeGrafter"/>
</dbReference>
<dbReference type="PANTHER" id="PTHR43968">
    <property type="match status" value="1"/>
</dbReference>
<dbReference type="HOGENOM" id="CLU_011226_9_0_1"/>
<dbReference type="KEGG" id="ehx:EMIHUDRAFT_218558"/>
<dbReference type="RefSeq" id="XP_005759994.1">
    <property type="nucleotide sequence ID" value="XM_005759937.1"/>
</dbReference>
<dbReference type="PaxDb" id="2903-EOD07565"/>
<dbReference type="GeneID" id="17253715"/>
<dbReference type="InterPro" id="IPR004045">
    <property type="entry name" value="Glutathione_S-Trfase_N"/>
</dbReference>
<dbReference type="STRING" id="2903.R1CYY8"/>
<reference evidence="3" key="1">
    <citation type="journal article" date="2013" name="Nature">
        <title>Pan genome of the phytoplankton Emiliania underpins its global distribution.</title>
        <authorList>
            <person name="Read B.A."/>
            <person name="Kegel J."/>
            <person name="Klute M.J."/>
            <person name="Kuo A."/>
            <person name="Lefebvre S.C."/>
            <person name="Maumus F."/>
            <person name="Mayer C."/>
            <person name="Miller J."/>
            <person name="Monier A."/>
            <person name="Salamov A."/>
            <person name="Young J."/>
            <person name="Aguilar M."/>
            <person name="Claverie J.M."/>
            <person name="Frickenhaus S."/>
            <person name="Gonzalez K."/>
            <person name="Herman E.K."/>
            <person name="Lin Y.C."/>
            <person name="Napier J."/>
            <person name="Ogata H."/>
            <person name="Sarno A.F."/>
            <person name="Shmutz J."/>
            <person name="Schroeder D."/>
            <person name="de Vargas C."/>
            <person name="Verret F."/>
            <person name="von Dassow P."/>
            <person name="Valentin K."/>
            <person name="Van de Peer Y."/>
            <person name="Wheeler G."/>
            <person name="Dacks J.B."/>
            <person name="Delwiche C.F."/>
            <person name="Dyhrman S.T."/>
            <person name="Glockner G."/>
            <person name="John U."/>
            <person name="Richards T."/>
            <person name="Worden A.Z."/>
            <person name="Zhang X."/>
            <person name="Grigoriev I.V."/>
            <person name="Allen A.E."/>
            <person name="Bidle K."/>
            <person name="Borodovsky M."/>
            <person name="Bowler C."/>
            <person name="Brownlee C."/>
            <person name="Cock J.M."/>
            <person name="Elias M."/>
            <person name="Gladyshev V.N."/>
            <person name="Groth M."/>
            <person name="Guda C."/>
            <person name="Hadaegh A."/>
            <person name="Iglesias-Rodriguez M.D."/>
            <person name="Jenkins J."/>
            <person name="Jones B.M."/>
            <person name="Lawson T."/>
            <person name="Leese F."/>
            <person name="Lindquist E."/>
            <person name="Lobanov A."/>
            <person name="Lomsadze A."/>
            <person name="Malik S.B."/>
            <person name="Marsh M.E."/>
            <person name="Mackinder L."/>
            <person name="Mock T."/>
            <person name="Mueller-Roeber B."/>
            <person name="Pagarete A."/>
            <person name="Parker M."/>
            <person name="Probert I."/>
            <person name="Quesneville H."/>
            <person name="Raines C."/>
            <person name="Rensing S.A."/>
            <person name="Riano-Pachon D.M."/>
            <person name="Richier S."/>
            <person name="Rokitta S."/>
            <person name="Shiraiwa Y."/>
            <person name="Soanes D.M."/>
            <person name="van der Giezen M."/>
            <person name="Wahlund T.M."/>
            <person name="Williams B."/>
            <person name="Wilson W."/>
            <person name="Wolfe G."/>
            <person name="Wurch L.L."/>
        </authorList>
    </citation>
    <scope>NUCLEOTIDE SEQUENCE</scope>
</reference>
<dbReference type="OMA" id="TESIVCI"/>
<accession>A0A0D3I8I0</accession>
<keyword evidence="3" id="KW-1185">Reference proteome</keyword>
<evidence type="ECO:0000313" key="2">
    <source>
        <dbReference type="EnsemblProtists" id="EOD07565"/>
    </source>
</evidence>
<dbReference type="PANTHER" id="PTHR43968:SF6">
    <property type="entry name" value="GLUTATHIONE S-TRANSFERASE OMEGA"/>
    <property type="match status" value="1"/>
</dbReference>
<dbReference type="SUPFAM" id="SSF52833">
    <property type="entry name" value="Thioredoxin-like"/>
    <property type="match status" value="1"/>
</dbReference>
<evidence type="ECO:0000313" key="3">
    <source>
        <dbReference type="Proteomes" id="UP000013827"/>
    </source>
</evidence>
<dbReference type="PROSITE" id="PS50405">
    <property type="entry name" value="GST_CTER"/>
    <property type="match status" value="1"/>
</dbReference>
<feature type="domain" description="GST C-terminal" evidence="1">
    <location>
        <begin position="148"/>
        <end position="277"/>
    </location>
</feature>
<dbReference type="InterPro" id="IPR036282">
    <property type="entry name" value="Glutathione-S-Trfase_C_sf"/>
</dbReference>
<evidence type="ECO:0000259" key="1">
    <source>
        <dbReference type="PROSITE" id="PS50405"/>
    </source>
</evidence>
<dbReference type="InterPro" id="IPR050983">
    <property type="entry name" value="GST_Omega/HSP26"/>
</dbReference>
<dbReference type="Gene3D" id="1.20.1050.10">
    <property type="match status" value="1"/>
</dbReference>
<dbReference type="SUPFAM" id="SSF47616">
    <property type="entry name" value="GST C-terminal domain-like"/>
    <property type="match status" value="1"/>
</dbReference>
<dbReference type="AlphaFoldDB" id="A0A0D3I8I0"/>
<dbReference type="EnsemblProtists" id="EOD07565">
    <property type="protein sequence ID" value="EOD07565"/>
    <property type="gene ID" value="EMIHUDRAFT_218558"/>
</dbReference>